<evidence type="ECO:0000256" key="1">
    <source>
        <dbReference type="ARBA" id="ARBA00022428"/>
    </source>
</evidence>
<dbReference type="Pfam" id="PF12697">
    <property type="entry name" value="Abhydrolase_6"/>
    <property type="match status" value="1"/>
</dbReference>
<comment type="caution">
    <text evidence="4">The sequence shown here is derived from an EMBL/GenBank/DDBJ whole genome shotgun (WGS) entry which is preliminary data.</text>
</comment>
<dbReference type="GO" id="GO:0009234">
    <property type="term" value="P:menaquinone biosynthetic process"/>
    <property type="evidence" value="ECO:0007669"/>
    <property type="project" value="UniProtKB-KW"/>
</dbReference>
<dbReference type="InterPro" id="IPR029058">
    <property type="entry name" value="AB_hydrolase_fold"/>
</dbReference>
<dbReference type="EMBL" id="JNSL01000005">
    <property type="protein sequence ID" value="KGA21521.1"/>
    <property type="molecule type" value="Genomic_DNA"/>
</dbReference>
<evidence type="ECO:0000313" key="4">
    <source>
        <dbReference type="EMBL" id="KGA21521.1"/>
    </source>
</evidence>
<feature type="domain" description="AB hydrolase-1" evidence="3">
    <location>
        <begin position="30"/>
        <end position="249"/>
    </location>
</feature>
<name>A0A094R3P3_9ZZZZ</name>
<dbReference type="Gene3D" id="3.40.50.1820">
    <property type="entry name" value="alpha/beta hydrolase"/>
    <property type="match status" value="1"/>
</dbReference>
<dbReference type="PANTHER" id="PTHR42916">
    <property type="entry name" value="2-SUCCINYL-5-ENOLPYRUVYL-6-HYDROXY-3-CYCLOHEXENE-1-CARBOXYLATE SYNTHASE"/>
    <property type="match status" value="1"/>
</dbReference>
<dbReference type="HAMAP" id="MF_01660">
    <property type="entry name" value="MenH"/>
    <property type="match status" value="1"/>
</dbReference>
<keyword evidence="2" id="KW-0456">Lyase</keyword>
<dbReference type="PANTHER" id="PTHR42916:SF1">
    <property type="entry name" value="PROTEIN PHYLLO, CHLOROPLASTIC"/>
    <property type="match status" value="1"/>
</dbReference>
<keyword evidence="1" id="KW-0474">Menaquinone biosynthesis</keyword>
<dbReference type="SUPFAM" id="SSF53474">
    <property type="entry name" value="alpha/beta-Hydrolases"/>
    <property type="match status" value="1"/>
</dbReference>
<accession>A0A094R3P3</accession>
<protein>
    <recommendedName>
        <fullName evidence="3">AB hydrolase-1 domain-containing protein</fullName>
    </recommendedName>
</protein>
<organism evidence="4">
    <name type="scientific">freshwater metagenome</name>
    <dbReference type="NCBI Taxonomy" id="449393"/>
    <lineage>
        <taxon>unclassified sequences</taxon>
        <taxon>metagenomes</taxon>
        <taxon>ecological metagenomes</taxon>
    </lineage>
</organism>
<gene>
    <name evidence="4" type="ORF">GM51_1745</name>
</gene>
<proteinExistence type="inferred from homology"/>
<evidence type="ECO:0000259" key="3">
    <source>
        <dbReference type="Pfam" id="PF12697"/>
    </source>
</evidence>
<dbReference type="GO" id="GO:0070205">
    <property type="term" value="F:2-succinyl-6-hydroxy-2,4-cyclohexadiene-1-carboxylate synthase activity"/>
    <property type="evidence" value="ECO:0007669"/>
    <property type="project" value="InterPro"/>
</dbReference>
<dbReference type="InterPro" id="IPR022485">
    <property type="entry name" value="SHCHC_synthase_MenH"/>
</dbReference>
<dbReference type="InterPro" id="IPR000073">
    <property type="entry name" value="AB_hydrolase_1"/>
</dbReference>
<evidence type="ECO:0000256" key="2">
    <source>
        <dbReference type="ARBA" id="ARBA00023239"/>
    </source>
</evidence>
<dbReference type="AlphaFoldDB" id="A0A094R3P3"/>
<sequence length="262" mass="28904">MNSSEKREWVSIPGSLFVEQSGDRSTNSQVLLHGFTQTSRSWDRYINLLRPEQSIIRVDAPGHAHSTSVIADLPTTASMVVEQSGLADYIGYSMGARLALHIALLHPENVRRLILVSGSPGLRSPDERSARVQSDEKLALEIAEIGVDRFVTKWLSSPMFRGLNSTPVDIQDRLRNTSEGLASSLRLCGTGAQDSLWERLDELKMPVLLVVGSDDDKFRQFGDEMKSNIGSNAEVTVISNAGHSVHLEQTLDFQSVVSEFLN</sequence>
<reference evidence="4" key="1">
    <citation type="submission" date="2014-06" db="EMBL/GenBank/DDBJ databases">
        <title>Key roles for freshwater Actinobacteria revealed by deep metagenomic sequencing.</title>
        <authorList>
            <person name="Ghai R."/>
            <person name="Mizuno C.M."/>
            <person name="Picazo A."/>
            <person name="Camacho A."/>
            <person name="Rodriguez-Valera F."/>
        </authorList>
    </citation>
    <scope>NUCLEOTIDE SEQUENCE</scope>
</reference>